<evidence type="ECO:0000313" key="3">
    <source>
        <dbReference type="Proteomes" id="UP000229641"/>
    </source>
</evidence>
<accession>A0A2H0LZ53</accession>
<evidence type="ECO:0000313" key="2">
    <source>
        <dbReference type="EMBL" id="PIQ89709.1"/>
    </source>
</evidence>
<evidence type="ECO:0000256" key="1">
    <source>
        <dbReference type="ARBA" id="ARBA00037999"/>
    </source>
</evidence>
<dbReference type="GO" id="GO:0030170">
    <property type="term" value="F:pyridoxal phosphate binding"/>
    <property type="evidence" value="ECO:0007669"/>
    <property type="project" value="TreeGrafter"/>
</dbReference>
<dbReference type="InterPro" id="IPR015424">
    <property type="entry name" value="PyrdxlP-dep_Trfase"/>
</dbReference>
<name>A0A2H0LZ53_9BACT</name>
<dbReference type="EMBL" id="PCWA01000022">
    <property type="protein sequence ID" value="PIQ89709.1"/>
    <property type="molecule type" value="Genomic_DNA"/>
</dbReference>
<organism evidence="2 3">
    <name type="scientific">Candidatus Ghiorseimicrobium undicola</name>
    <dbReference type="NCBI Taxonomy" id="1974746"/>
    <lineage>
        <taxon>Bacteria</taxon>
        <taxon>Pseudomonadati</taxon>
        <taxon>Candidatus Omnitrophota</taxon>
        <taxon>Candidatus Ghiorseimicrobium</taxon>
    </lineage>
</organism>
<comment type="similarity">
    <text evidence="1">Belongs to the DegT/DnrJ/EryC1 family.</text>
</comment>
<dbReference type="PANTHER" id="PTHR30244">
    <property type="entry name" value="TRANSAMINASE"/>
    <property type="match status" value="1"/>
</dbReference>
<gene>
    <name evidence="2" type="ORF">COV72_01675</name>
</gene>
<dbReference type="Gene3D" id="3.90.1150.10">
    <property type="entry name" value="Aspartate Aminotransferase, domain 1"/>
    <property type="match status" value="1"/>
</dbReference>
<dbReference type="SUPFAM" id="SSF53383">
    <property type="entry name" value="PLP-dependent transferases"/>
    <property type="match status" value="1"/>
</dbReference>
<evidence type="ECO:0008006" key="4">
    <source>
        <dbReference type="Google" id="ProtNLM"/>
    </source>
</evidence>
<dbReference type="GO" id="GO:0000271">
    <property type="term" value="P:polysaccharide biosynthetic process"/>
    <property type="evidence" value="ECO:0007669"/>
    <property type="project" value="TreeGrafter"/>
</dbReference>
<protein>
    <recommendedName>
        <fullName evidence="4">Aminotransferase DegT</fullName>
    </recommendedName>
</protein>
<dbReference type="Pfam" id="PF01041">
    <property type="entry name" value="DegT_DnrJ_EryC1"/>
    <property type="match status" value="1"/>
</dbReference>
<reference evidence="2 3" key="1">
    <citation type="submission" date="2017-09" db="EMBL/GenBank/DDBJ databases">
        <title>Depth-based differentiation of microbial function through sediment-hosted aquifers and enrichment of novel symbionts in the deep terrestrial subsurface.</title>
        <authorList>
            <person name="Probst A.J."/>
            <person name="Ladd B."/>
            <person name="Jarett J.K."/>
            <person name="Geller-Mcgrath D.E."/>
            <person name="Sieber C.M."/>
            <person name="Emerson J.B."/>
            <person name="Anantharaman K."/>
            <person name="Thomas B.C."/>
            <person name="Malmstrom R."/>
            <person name="Stieglmeier M."/>
            <person name="Klingl A."/>
            <person name="Woyke T."/>
            <person name="Ryan C.M."/>
            <person name="Banfield J.F."/>
        </authorList>
    </citation>
    <scope>NUCLEOTIDE SEQUENCE [LARGE SCALE GENOMIC DNA]</scope>
    <source>
        <strain evidence="2">CG11_big_fil_rev_8_21_14_0_20_42_13</strain>
    </source>
</reference>
<dbReference type="Proteomes" id="UP000229641">
    <property type="component" value="Unassembled WGS sequence"/>
</dbReference>
<sequence>KAHGRMCECSVCTRSSGKCPVLDNYKGKEDFDPRFSHNMIGFNFKIMEFQAALGLTQLEKADEIFQKRGFNVEYLNRHLNKFSSILQLPKFSRGVSYLAYPIVIKDNKAISRKKLRSELEKAGVETRPLFGCIPTQQEAYSYLKSEYENKLPNAEYIGANGFYIGCHQYLKTEGLDFIVEVFSKILGNIR</sequence>
<proteinExistence type="inferred from homology"/>
<dbReference type="AlphaFoldDB" id="A0A2H0LZ53"/>
<dbReference type="InterPro" id="IPR015422">
    <property type="entry name" value="PyrdxlP-dep_Trfase_small"/>
</dbReference>
<feature type="non-terminal residue" evidence="2">
    <location>
        <position position="1"/>
    </location>
</feature>
<dbReference type="InterPro" id="IPR000653">
    <property type="entry name" value="DegT/StrS_aminotransferase"/>
</dbReference>
<dbReference type="GO" id="GO:0008483">
    <property type="term" value="F:transaminase activity"/>
    <property type="evidence" value="ECO:0007669"/>
    <property type="project" value="TreeGrafter"/>
</dbReference>
<comment type="caution">
    <text evidence="2">The sequence shown here is derived from an EMBL/GenBank/DDBJ whole genome shotgun (WGS) entry which is preliminary data.</text>
</comment>
<dbReference type="PANTHER" id="PTHR30244:SF34">
    <property type="entry name" value="DTDP-4-AMINO-4,6-DIDEOXYGALACTOSE TRANSAMINASE"/>
    <property type="match status" value="1"/>
</dbReference>